<dbReference type="InterPro" id="IPR032460">
    <property type="entry name" value="Symplekin/Pta1_N"/>
</dbReference>
<feature type="domain" description="Symplekin/Pta1 N-terminal" evidence="5">
    <location>
        <begin position="181"/>
        <end position="326"/>
    </location>
</feature>
<name>A0A1Y1WAJ8_9FUNG</name>
<evidence type="ECO:0000256" key="4">
    <source>
        <dbReference type="SAM" id="MobiDB-lite"/>
    </source>
</evidence>
<evidence type="ECO:0000256" key="3">
    <source>
        <dbReference type="ARBA" id="ARBA00023242"/>
    </source>
</evidence>
<dbReference type="STRING" id="61395.A0A1Y1WAJ8"/>
<dbReference type="Gene3D" id="1.25.10.10">
    <property type="entry name" value="Leucine-rich Repeat Variant"/>
    <property type="match status" value="1"/>
</dbReference>
<evidence type="ECO:0000313" key="7">
    <source>
        <dbReference type="EMBL" id="ORX70580.1"/>
    </source>
</evidence>
<dbReference type="RefSeq" id="XP_040744159.1">
    <property type="nucleotide sequence ID" value="XM_040890275.1"/>
</dbReference>
<feature type="domain" description="Symplekin C-terminal" evidence="6">
    <location>
        <begin position="978"/>
        <end position="1158"/>
    </location>
</feature>
<dbReference type="GO" id="GO:0005847">
    <property type="term" value="C:mRNA cleavage and polyadenylation specificity factor complex"/>
    <property type="evidence" value="ECO:0007669"/>
    <property type="project" value="TreeGrafter"/>
</dbReference>
<dbReference type="EMBL" id="MCFD01000005">
    <property type="protein sequence ID" value="ORX70580.1"/>
    <property type="molecule type" value="Genomic_DNA"/>
</dbReference>
<accession>A0A1Y1WAJ8</accession>
<feature type="compositionally biased region" description="Basic and acidic residues" evidence="4">
    <location>
        <begin position="338"/>
        <end position="348"/>
    </location>
</feature>
<dbReference type="GO" id="GO:0006397">
    <property type="term" value="P:mRNA processing"/>
    <property type="evidence" value="ECO:0007669"/>
    <property type="project" value="UniProtKB-KW"/>
</dbReference>
<evidence type="ECO:0000259" key="5">
    <source>
        <dbReference type="Pfam" id="PF11935"/>
    </source>
</evidence>
<dbReference type="InterPro" id="IPR021850">
    <property type="entry name" value="Symplekin/Pta1"/>
</dbReference>
<comment type="caution">
    <text evidence="7">The sequence shown here is derived from an EMBL/GenBank/DDBJ whole genome shotgun (WGS) entry which is preliminary data.</text>
</comment>
<dbReference type="GeneID" id="63806923"/>
<dbReference type="Pfam" id="PF12295">
    <property type="entry name" value="Symplekin_C"/>
    <property type="match status" value="1"/>
</dbReference>
<comment type="subcellular location">
    <subcellularLocation>
        <location evidence="1">Nucleus</location>
    </subcellularLocation>
</comment>
<gene>
    <name evidence="7" type="ORF">DL89DRAFT_292231</name>
</gene>
<keyword evidence="3" id="KW-0539">Nucleus</keyword>
<keyword evidence="8" id="KW-1185">Reference proteome</keyword>
<dbReference type="InterPro" id="IPR022075">
    <property type="entry name" value="Symplekin_C"/>
</dbReference>
<dbReference type="PANTHER" id="PTHR15245:SF20">
    <property type="entry name" value="SYMPLEKIN"/>
    <property type="match status" value="1"/>
</dbReference>
<evidence type="ECO:0008006" key="9">
    <source>
        <dbReference type="Google" id="ProtNLM"/>
    </source>
</evidence>
<dbReference type="Pfam" id="PF11935">
    <property type="entry name" value="SYMPK_PTA1_N"/>
    <property type="match status" value="1"/>
</dbReference>
<proteinExistence type="predicted"/>
<evidence type="ECO:0000259" key="6">
    <source>
        <dbReference type="Pfam" id="PF12295"/>
    </source>
</evidence>
<evidence type="ECO:0000256" key="1">
    <source>
        <dbReference type="ARBA" id="ARBA00004123"/>
    </source>
</evidence>
<dbReference type="InterPro" id="IPR011989">
    <property type="entry name" value="ARM-like"/>
</dbReference>
<feature type="region of interest" description="Disordered" evidence="4">
    <location>
        <begin position="338"/>
        <end position="403"/>
    </location>
</feature>
<dbReference type="OrthoDB" id="331600at2759"/>
<reference evidence="7 8" key="1">
    <citation type="submission" date="2016-07" db="EMBL/GenBank/DDBJ databases">
        <title>Pervasive Adenine N6-methylation of Active Genes in Fungi.</title>
        <authorList>
            <consortium name="DOE Joint Genome Institute"/>
            <person name="Mondo S.J."/>
            <person name="Dannebaum R.O."/>
            <person name="Kuo R.C."/>
            <person name="Labutti K."/>
            <person name="Haridas S."/>
            <person name="Kuo A."/>
            <person name="Salamov A."/>
            <person name="Ahrendt S.R."/>
            <person name="Lipzen A."/>
            <person name="Sullivan W."/>
            <person name="Andreopoulos W.B."/>
            <person name="Clum A."/>
            <person name="Lindquist E."/>
            <person name="Daum C."/>
            <person name="Ramamoorthy G.K."/>
            <person name="Gryganskyi A."/>
            <person name="Culley D."/>
            <person name="Magnuson J.K."/>
            <person name="James T.Y."/>
            <person name="O'Malley M.A."/>
            <person name="Stajich J.E."/>
            <person name="Spatafora J.W."/>
            <person name="Visel A."/>
            <person name="Grigoriev I.V."/>
        </authorList>
    </citation>
    <scope>NUCLEOTIDE SEQUENCE [LARGE SCALE GENOMIC DNA]</scope>
    <source>
        <strain evidence="7 8">ATCC 12442</strain>
    </source>
</reference>
<evidence type="ECO:0000313" key="8">
    <source>
        <dbReference type="Proteomes" id="UP000193922"/>
    </source>
</evidence>
<feature type="compositionally biased region" description="Acidic residues" evidence="4">
    <location>
        <begin position="384"/>
        <end position="393"/>
    </location>
</feature>
<keyword evidence="2" id="KW-0507">mRNA processing</keyword>
<organism evidence="7 8">
    <name type="scientific">Linderina pennispora</name>
    <dbReference type="NCBI Taxonomy" id="61395"/>
    <lineage>
        <taxon>Eukaryota</taxon>
        <taxon>Fungi</taxon>
        <taxon>Fungi incertae sedis</taxon>
        <taxon>Zoopagomycota</taxon>
        <taxon>Kickxellomycotina</taxon>
        <taxon>Kickxellomycetes</taxon>
        <taxon>Kickxellales</taxon>
        <taxon>Kickxellaceae</taxon>
        <taxon>Linderina</taxon>
    </lineage>
</organism>
<feature type="region of interest" description="Disordered" evidence="4">
    <location>
        <begin position="429"/>
        <end position="453"/>
    </location>
</feature>
<dbReference type="PANTHER" id="PTHR15245">
    <property type="entry name" value="SYMPLEKIN-RELATED"/>
    <property type="match status" value="1"/>
</dbReference>
<protein>
    <recommendedName>
        <fullName evidence="9">Symplekin C-terminal domain-containing protein</fullName>
    </recommendedName>
</protein>
<dbReference type="AlphaFoldDB" id="A0A1Y1WAJ8"/>
<evidence type="ECO:0000256" key="2">
    <source>
        <dbReference type="ARBA" id="ARBA00022664"/>
    </source>
</evidence>
<sequence length="1182" mass="132583">MASTEVSTRADELYRLGVESETPNRTQLDKLVDFLRVNPLLLYPDYFNRGYQSNEPAIGAWHGQSANDSDDTLVYLTTLGVWGWAQLFKTTYPGMVHRFLKIAGQTLRQMSHTPGPIVRRAIQALTRFWSVLYRHCTDEEEDERMWMQAYKEMHGPGSDYPPDPATFLETEAAIFSAAQQRADTKGYDEASLDLCPDQHPYLNKAQLEERGTSARQMLLSLLPNSETPRLFNTTFITGIVTSHVYLMNLRPQFVTMLLRPVMDWYEQINTNYNSMVTSTQSSTIQKTLRLSLFQLYCRMLAQGLVQKYCPQLESILDTLGGSEWISWQSRQARRRKYEEEKRARERSKMASRQQQQQQQQQQRQRYSQPSSAASAWDQARDGDYYFDPDDDTMADQPAPMLPTDANSFSSIAPLPAEIGAMLESLNRNMASGKKRPAHRPESDDEEEDEEQQFRRLEENTKRVKFEAEQVAAAAVTAIADIASRAAKADKADKSATGDVEMDEEVSAATDSGPFVLHKSEDITPELREQMMNQAFNRVVDASKRVKALVESMHVQGSRDVAEINAPRVLPNGLSTNAGVLEDAMLLLVRLISNFYITQADTDRLATSKQADSVLSHGIRECIGGVISFIIESPRAHYRLAQLLLYELWLAVIIANPELKESKPDEFSPLALYTDWCTRFFDSILESAIKATLTAEQPAQVVPGAAEGTVAVPPASRAPQHDRLLFNYIVEAPFFPPVLISKMGTCLSNPRTAHMGIATLRDAIALRPPVRREGLRLLLAYSANPDSATRTACIIAVKKHHTDPTHAAWIEKMALDGMRESLKDATAQFAELGTKVKGILETPTGQPMEGDEATAPEDPKALAAKAKAAGEAAIAERVLRRSQLFLALCTRNTSLLSKILEIYADAIPQVQVMIRHHIKPLVLSLAHSPAKVLPVLRTFPPGAELMVLRMVELLTLQTVPSKELVQTVIDIYKERQPSPRVLIFVLNGMTRDQLAQYLPEVVRMLNGTEPMHMLVTMGFDRLTTSYQGRPSCMSPTELLVALHAKPIYDTGIACAVEAVRICIDKDMVFSPQILAAAVKMLLEQDEVPPLLLRTGILCHKKHRSTAGLINGMLNTLVERRVWQMQDDVWQGFVLCCYELLPATFKVMFSLPHEHMKRMIELDPRLKKAAKGVRVKVPAWQPLE</sequence>
<feature type="compositionally biased region" description="Low complexity" evidence="4">
    <location>
        <begin position="352"/>
        <end position="365"/>
    </location>
</feature>
<dbReference type="Proteomes" id="UP000193922">
    <property type="component" value="Unassembled WGS sequence"/>
</dbReference>
<feature type="region of interest" description="Disordered" evidence="4">
    <location>
        <begin position="487"/>
        <end position="509"/>
    </location>
</feature>